<comment type="similarity">
    <text evidence="2">Belongs to the SVP26 family.</text>
</comment>
<feature type="transmembrane region" description="Helical" evidence="6">
    <location>
        <begin position="94"/>
        <end position="114"/>
    </location>
</feature>
<evidence type="ECO:0000256" key="6">
    <source>
        <dbReference type="SAM" id="Phobius"/>
    </source>
</evidence>
<feature type="transmembrane region" description="Helical" evidence="6">
    <location>
        <begin position="54"/>
        <end position="74"/>
    </location>
</feature>
<organism evidence="7 8">
    <name type="scientific">Nosema granulosis</name>
    <dbReference type="NCBI Taxonomy" id="83296"/>
    <lineage>
        <taxon>Eukaryota</taxon>
        <taxon>Fungi</taxon>
        <taxon>Fungi incertae sedis</taxon>
        <taxon>Microsporidia</taxon>
        <taxon>Nosematidae</taxon>
        <taxon>Nosema</taxon>
    </lineage>
</organism>
<gene>
    <name evidence="7" type="primary">TEX261</name>
    <name evidence="7" type="ORF">NGRA_0463</name>
</gene>
<dbReference type="GO" id="GO:0097020">
    <property type="term" value="F:COPII receptor activity"/>
    <property type="evidence" value="ECO:0007669"/>
    <property type="project" value="InterPro"/>
</dbReference>
<keyword evidence="3 6" id="KW-0812">Transmembrane</keyword>
<dbReference type="Proteomes" id="UP000740883">
    <property type="component" value="Unassembled WGS sequence"/>
</dbReference>
<proteinExistence type="inferred from homology"/>
<name>A0A9P6KZJ8_9MICR</name>
<keyword evidence="5 6" id="KW-0472">Membrane</keyword>
<dbReference type="GO" id="GO:0000139">
    <property type="term" value="C:Golgi membrane"/>
    <property type="evidence" value="ECO:0007669"/>
    <property type="project" value="TreeGrafter"/>
</dbReference>
<evidence type="ECO:0000256" key="3">
    <source>
        <dbReference type="ARBA" id="ARBA00022692"/>
    </source>
</evidence>
<dbReference type="AlphaFoldDB" id="A0A9P6KZJ8"/>
<dbReference type="Pfam" id="PF04148">
    <property type="entry name" value="Erv26"/>
    <property type="match status" value="1"/>
</dbReference>
<keyword evidence="4 6" id="KW-1133">Transmembrane helix</keyword>
<dbReference type="PANTHER" id="PTHR13144:SF0">
    <property type="entry name" value="PROTEIN TEX261"/>
    <property type="match status" value="1"/>
</dbReference>
<dbReference type="GO" id="GO:0030134">
    <property type="term" value="C:COPII-coated ER to Golgi transport vesicle"/>
    <property type="evidence" value="ECO:0007669"/>
    <property type="project" value="TreeGrafter"/>
</dbReference>
<accession>A0A9P6KZJ8</accession>
<comment type="caution">
    <text evidence="7">The sequence shown here is derived from an EMBL/GenBank/DDBJ whole genome shotgun (WGS) entry which is preliminary data.</text>
</comment>
<evidence type="ECO:0000313" key="7">
    <source>
        <dbReference type="EMBL" id="KAF9764555.1"/>
    </source>
</evidence>
<evidence type="ECO:0000256" key="4">
    <source>
        <dbReference type="ARBA" id="ARBA00022989"/>
    </source>
</evidence>
<dbReference type="OrthoDB" id="28257at2759"/>
<dbReference type="EMBL" id="SBJO01000016">
    <property type="protein sequence ID" value="KAF9764555.1"/>
    <property type="molecule type" value="Genomic_DNA"/>
</dbReference>
<reference evidence="7 8" key="1">
    <citation type="journal article" date="2020" name="Genome Biol. Evol.">
        <title>Comparative genomics of strictly vertically transmitted, feminizing microsporidia endosymbionts of amphipod crustaceans.</title>
        <authorList>
            <person name="Cormier A."/>
            <person name="Chebbi M.A."/>
            <person name="Giraud I."/>
            <person name="Wattier R."/>
            <person name="Teixeira M."/>
            <person name="Gilbert C."/>
            <person name="Rigaud T."/>
            <person name="Cordaux R."/>
        </authorList>
    </citation>
    <scope>NUCLEOTIDE SEQUENCE [LARGE SCALE GENOMIC DNA]</scope>
    <source>
        <strain evidence="7 8">Ou3-Ou53</strain>
    </source>
</reference>
<sequence length="176" mass="20146">MFGIFFKSLLILAGSIIGLLGVGLGIIKAIDYIEDKAFAAKKRIKQIMEVSMALHLYFLIRGGGLFHVLFSLSIQYSFYCMLDIYPIIKLDNPYFIYGTLASLINHFLVIRMLFYRDLYSLEVMAFFLLIWITPFCFFISLSANDEVIVVKGKTTCNTLVGNLLKKIINREQKTEN</sequence>
<keyword evidence="8" id="KW-1185">Reference proteome</keyword>
<dbReference type="GO" id="GO:0006888">
    <property type="term" value="P:endoplasmic reticulum to Golgi vesicle-mediated transport"/>
    <property type="evidence" value="ECO:0007669"/>
    <property type="project" value="InterPro"/>
</dbReference>
<evidence type="ECO:0000256" key="1">
    <source>
        <dbReference type="ARBA" id="ARBA00004141"/>
    </source>
</evidence>
<dbReference type="InterPro" id="IPR007277">
    <property type="entry name" value="Svp26/Tex261"/>
</dbReference>
<feature type="transmembrane region" description="Helical" evidence="6">
    <location>
        <begin position="121"/>
        <end position="143"/>
    </location>
</feature>
<protein>
    <submittedName>
        <fullName evidence="7">Testis Expressed Sequence</fullName>
    </submittedName>
</protein>
<feature type="transmembrane region" description="Helical" evidence="6">
    <location>
        <begin position="6"/>
        <end position="33"/>
    </location>
</feature>
<evidence type="ECO:0000313" key="8">
    <source>
        <dbReference type="Proteomes" id="UP000740883"/>
    </source>
</evidence>
<evidence type="ECO:0000256" key="5">
    <source>
        <dbReference type="ARBA" id="ARBA00023136"/>
    </source>
</evidence>
<comment type="subcellular location">
    <subcellularLocation>
        <location evidence="1">Membrane</location>
        <topology evidence="1">Multi-pass membrane protein</topology>
    </subcellularLocation>
</comment>
<dbReference type="GO" id="GO:0005789">
    <property type="term" value="C:endoplasmic reticulum membrane"/>
    <property type="evidence" value="ECO:0007669"/>
    <property type="project" value="TreeGrafter"/>
</dbReference>
<dbReference type="PANTHER" id="PTHR13144">
    <property type="entry name" value="TEX261 PROTEIN"/>
    <property type="match status" value="1"/>
</dbReference>
<evidence type="ECO:0000256" key="2">
    <source>
        <dbReference type="ARBA" id="ARBA00008096"/>
    </source>
</evidence>